<dbReference type="Proteomes" id="UP001140560">
    <property type="component" value="Unassembled WGS sequence"/>
</dbReference>
<gene>
    <name evidence="2" type="ORF">N0V83_009504</name>
</gene>
<dbReference type="PANTHER" id="PTHR24148:SF82">
    <property type="entry name" value="HETEROKARYON INCOMPATIBILITY DOMAIN-CONTAINING PROTEIN"/>
    <property type="match status" value="1"/>
</dbReference>
<keyword evidence="3" id="KW-1185">Reference proteome</keyword>
<evidence type="ECO:0000313" key="2">
    <source>
        <dbReference type="EMBL" id="KAJ4364049.1"/>
    </source>
</evidence>
<protein>
    <recommendedName>
        <fullName evidence="4">Heterokaryon incompatibility domain-containing protein</fullName>
    </recommendedName>
</protein>
<dbReference type="AlphaFoldDB" id="A0A9W8Y1I6"/>
<dbReference type="PANTHER" id="PTHR24148">
    <property type="entry name" value="ANKYRIN REPEAT DOMAIN-CONTAINING PROTEIN 39 HOMOLOG-RELATED"/>
    <property type="match status" value="1"/>
</dbReference>
<dbReference type="OrthoDB" id="2157530at2759"/>
<reference evidence="2" key="1">
    <citation type="submission" date="2022-10" db="EMBL/GenBank/DDBJ databases">
        <title>Tapping the CABI collections for fungal endophytes: first genome assemblies for Collariella, Neodidymelliopsis, Ascochyta clinopodiicola, Didymella pomorum, Didymosphaeria variabile, Neocosmospora piperis and Neocucurbitaria cava.</title>
        <authorList>
            <person name="Hill R."/>
        </authorList>
    </citation>
    <scope>NUCLEOTIDE SEQUENCE</scope>
    <source>
        <strain evidence="2">IMI 356814</strain>
    </source>
</reference>
<feature type="compositionally biased region" description="Basic and acidic residues" evidence="1">
    <location>
        <begin position="32"/>
        <end position="47"/>
    </location>
</feature>
<evidence type="ECO:0000313" key="3">
    <source>
        <dbReference type="Proteomes" id="UP001140560"/>
    </source>
</evidence>
<sequence>MASFVDDPPGTDAILRLGDAWQYDPEDPTDYAQERKKREAEQTEVSDRAAQTCSGNFYELSKSPEFDEYIAPRAVVRDDVLFPMNPDVATQVQEMRESSNIDDVLKRLWFTRLWVVQEVILAKDIRLCIGSDFIPWHQFRRAVLMLWTANCQFVSTSLESDMNDPLVFALFLTDMREKMRCMENCNMLMRDYTRQVFGKTLDLSRSVPHRYWIPTSFEAAMNRVPAAVLHKSCHHLLAVKGCVFDTISQPLPTHITRETKTGVMDFIEAMKYLRFIYVFTKEHYEKRGGYVTGEDFDSIFNNVVTAGRTSGKLKRVAEGRNPDWID</sequence>
<proteinExistence type="predicted"/>
<evidence type="ECO:0000256" key="1">
    <source>
        <dbReference type="SAM" id="MobiDB-lite"/>
    </source>
</evidence>
<feature type="region of interest" description="Disordered" evidence="1">
    <location>
        <begin position="15"/>
        <end position="49"/>
    </location>
</feature>
<dbReference type="EMBL" id="JAPEUY010000018">
    <property type="protein sequence ID" value="KAJ4364049.1"/>
    <property type="molecule type" value="Genomic_DNA"/>
</dbReference>
<evidence type="ECO:0008006" key="4">
    <source>
        <dbReference type="Google" id="ProtNLM"/>
    </source>
</evidence>
<dbReference type="InterPro" id="IPR052895">
    <property type="entry name" value="HetReg/Transcr_Mod"/>
</dbReference>
<comment type="caution">
    <text evidence="2">The sequence shown here is derived from an EMBL/GenBank/DDBJ whole genome shotgun (WGS) entry which is preliminary data.</text>
</comment>
<organism evidence="2 3">
    <name type="scientific">Neocucurbitaria cava</name>
    <dbReference type="NCBI Taxonomy" id="798079"/>
    <lineage>
        <taxon>Eukaryota</taxon>
        <taxon>Fungi</taxon>
        <taxon>Dikarya</taxon>
        <taxon>Ascomycota</taxon>
        <taxon>Pezizomycotina</taxon>
        <taxon>Dothideomycetes</taxon>
        <taxon>Pleosporomycetidae</taxon>
        <taxon>Pleosporales</taxon>
        <taxon>Pleosporineae</taxon>
        <taxon>Cucurbitariaceae</taxon>
        <taxon>Neocucurbitaria</taxon>
    </lineage>
</organism>
<accession>A0A9W8Y1I6</accession>
<name>A0A9W8Y1I6_9PLEO</name>